<evidence type="ECO:0000313" key="2">
    <source>
        <dbReference type="EMBL" id="MFC6146307.1"/>
    </source>
</evidence>
<organism evidence="2 3">
    <name type="scientific">Corynebacterium nasicanis</name>
    <dbReference type="NCBI Taxonomy" id="1448267"/>
    <lineage>
        <taxon>Bacteria</taxon>
        <taxon>Bacillati</taxon>
        <taxon>Actinomycetota</taxon>
        <taxon>Actinomycetes</taxon>
        <taxon>Mycobacteriales</taxon>
        <taxon>Corynebacteriaceae</taxon>
        <taxon>Corynebacterium</taxon>
    </lineage>
</organism>
<dbReference type="EMBL" id="JBHSQE010000003">
    <property type="protein sequence ID" value="MFC6146307.1"/>
    <property type="molecule type" value="Genomic_DNA"/>
</dbReference>
<dbReference type="SMART" id="SM00860">
    <property type="entry name" value="SMI1_KNR4"/>
    <property type="match status" value="1"/>
</dbReference>
<dbReference type="SUPFAM" id="SSF52047">
    <property type="entry name" value="RNI-like"/>
    <property type="match status" value="1"/>
</dbReference>
<protein>
    <submittedName>
        <fullName evidence="2">SMI1/KNR4 family protein</fullName>
    </submittedName>
</protein>
<gene>
    <name evidence="2" type="ORF">ACFPUZ_05750</name>
</gene>
<accession>A0ABW1QBU4</accession>
<dbReference type="PANTHER" id="PTHR47432">
    <property type="entry name" value="CELL WALL ASSEMBLY REGULATOR SMI1"/>
    <property type="match status" value="1"/>
</dbReference>
<evidence type="ECO:0000259" key="1">
    <source>
        <dbReference type="SMART" id="SM00860"/>
    </source>
</evidence>
<dbReference type="Gene3D" id="3.80.10.10">
    <property type="entry name" value="Ribonuclease Inhibitor"/>
    <property type="match status" value="1"/>
</dbReference>
<evidence type="ECO:0000313" key="3">
    <source>
        <dbReference type="Proteomes" id="UP001596244"/>
    </source>
</evidence>
<dbReference type="Gene3D" id="3.40.1580.10">
    <property type="entry name" value="SMI1/KNR4-like"/>
    <property type="match status" value="1"/>
</dbReference>
<sequence>MTLRPAPLQTVAADLRVLFASDPAARSATLRCSFSPTSQSRQLVTYDSEGRRDFPDYDPEDAPQLLREAAAALGETALVEFVIHRDGTWQASAVAGDPGEILLHPLTFPETPAPLPPLDPAATAALEAAWRTHSAAHQVAPPATEAQLSDLAVALGQPVPPELRALLLQSNGSESTDLWSWLSAADIAREHETWNHLAATGEYGDVAYDLGRAGVTVPRLVHPGWIPIAHDHGGNHLAIDTVPGPNGTPGQIIEFGADLVDGPFLHADSLLDYLSDRRYPWPEDAEIDHQVRPDSPRPLLDDDVPAPIQSLRLFGLSVVDGATVSRAAGLKMLLINGVPAVDLAGLQELPLQELRLLNIPRLDLGPLAGHPTLRGLSLSGCGDVEGTAALAALPSLEHVELDRGDTILDALATHPRLHRVTLAGTQPLAEKVASANRLLHATPLALHTLSGRA</sequence>
<dbReference type="SUPFAM" id="SSF160631">
    <property type="entry name" value="SMI1/KNR4-like"/>
    <property type="match status" value="1"/>
</dbReference>
<comment type="caution">
    <text evidence="2">The sequence shown here is derived from an EMBL/GenBank/DDBJ whole genome shotgun (WGS) entry which is preliminary data.</text>
</comment>
<dbReference type="InterPro" id="IPR051873">
    <property type="entry name" value="KNR4/SMI1_regulator"/>
</dbReference>
<feature type="domain" description="Knr4/Smi1-like" evidence="1">
    <location>
        <begin position="142"/>
        <end position="276"/>
    </location>
</feature>
<dbReference type="InterPro" id="IPR018958">
    <property type="entry name" value="Knr4/Smi1-like_dom"/>
</dbReference>
<dbReference type="Proteomes" id="UP001596244">
    <property type="component" value="Unassembled WGS sequence"/>
</dbReference>
<dbReference type="Pfam" id="PF09346">
    <property type="entry name" value="SMI1_KNR4"/>
    <property type="match status" value="1"/>
</dbReference>
<reference evidence="3" key="1">
    <citation type="journal article" date="2019" name="Int. J. Syst. Evol. Microbiol.">
        <title>The Global Catalogue of Microorganisms (GCM) 10K type strain sequencing project: providing services to taxonomists for standard genome sequencing and annotation.</title>
        <authorList>
            <consortium name="The Broad Institute Genomics Platform"/>
            <consortium name="The Broad Institute Genome Sequencing Center for Infectious Disease"/>
            <person name="Wu L."/>
            <person name="Ma J."/>
        </authorList>
    </citation>
    <scope>NUCLEOTIDE SEQUENCE [LARGE SCALE GENOMIC DNA]</scope>
    <source>
        <strain evidence="3">CCUG 51943</strain>
    </source>
</reference>
<dbReference type="InterPro" id="IPR032675">
    <property type="entry name" value="LRR_dom_sf"/>
</dbReference>
<dbReference type="PANTHER" id="PTHR47432:SF1">
    <property type="entry name" value="CELL WALL ASSEMBLY REGULATOR SMI1"/>
    <property type="match status" value="1"/>
</dbReference>
<name>A0ABW1QBU4_9CORY</name>
<proteinExistence type="predicted"/>
<keyword evidence="3" id="KW-1185">Reference proteome</keyword>
<dbReference type="InterPro" id="IPR037883">
    <property type="entry name" value="Knr4/Smi1-like_sf"/>
</dbReference>
<dbReference type="RefSeq" id="WP_377000757.1">
    <property type="nucleotide sequence ID" value="NZ_JBHSQE010000003.1"/>
</dbReference>